<dbReference type="SMART" id="SM00355">
    <property type="entry name" value="ZnF_C2H2"/>
    <property type="match status" value="2"/>
</dbReference>
<evidence type="ECO:0000256" key="1">
    <source>
        <dbReference type="PROSITE-ProRule" id="PRU00042"/>
    </source>
</evidence>
<accession>A0AAN8MP42</accession>
<dbReference type="SUPFAM" id="SSF57667">
    <property type="entry name" value="beta-beta-alpha zinc fingers"/>
    <property type="match status" value="1"/>
</dbReference>
<evidence type="ECO:0000259" key="2">
    <source>
        <dbReference type="PROSITE" id="PS50157"/>
    </source>
</evidence>
<dbReference type="InterPro" id="IPR036236">
    <property type="entry name" value="Znf_C2H2_sf"/>
</dbReference>
<feature type="domain" description="C2H2-type" evidence="2">
    <location>
        <begin position="65"/>
        <end position="93"/>
    </location>
</feature>
<dbReference type="PROSITE" id="PS00028">
    <property type="entry name" value="ZINC_FINGER_C2H2_1"/>
    <property type="match status" value="2"/>
</dbReference>
<organism evidence="3 4">
    <name type="scientific">Orbilia javanica</name>
    <dbReference type="NCBI Taxonomy" id="47235"/>
    <lineage>
        <taxon>Eukaryota</taxon>
        <taxon>Fungi</taxon>
        <taxon>Dikarya</taxon>
        <taxon>Ascomycota</taxon>
        <taxon>Pezizomycotina</taxon>
        <taxon>Orbiliomycetes</taxon>
        <taxon>Orbiliales</taxon>
        <taxon>Orbiliaceae</taxon>
        <taxon>Orbilia</taxon>
    </lineage>
</organism>
<dbReference type="InterPro" id="IPR013087">
    <property type="entry name" value="Znf_C2H2_type"/>
</dbReference>
<dbReference type="GO" id="GO:0008270">
    <property type="term" value="F:zinc ion binding"/>
    <property type="evidence" value="ECO:0007669"/>
    <property type="project" value="UniProtKB-KW"/>
</dbReference>
<dbReference type="PROSITE" id="PS50157">
    <property type="entry name" value="ZINC_FINGER_C2H2_2"/>
    <property type="match status" value="1"/>
</dbReference>
<dbReference type="EMBL" id="JAVHNR010000011">
    <property type="protein sequence ID" value="KAK6330741.1"/>
    <property type="molecule type" value="Genomic_DNA"/>
</dbReference>
<dbReference type="Pfam" id="PF00096">
    <property type="entry name" value="zf-C2H2"/>
    <property type="match status" value="2"/>
</dbReference>
<keyword evidence="1" id="KW-0479">Metal-binding</keyword>
<sequence length="198" mass="21769">MDSMAAVDNVRSFAVNTADPMPTTTSSPAALSPASKYHCSICNTPFSNQRLFSDHTLNVHNKRAFKCRICGVEVARFDNLNNHIKSRHADAARVLETDKSIVKRLACPAPTPPTPQNDWARSPGNFTTTGISSEECQSANVFLPSGYLGLPNQGPRDVYIELAQTRAQLDNANLEINHWKSSYFGLLQRFKGSVDTSL</sequence>
<dbReference type="AlphaFoldDB" id="A0AAN8MP42"/>
<evidence type="ECO:0000313" key="3">
    <source>
        <dbReference type="EMBL" id="KAK6330741.1"/>
    </source>
</evidence>
<dbReference type="Gene3D" id="3.30.160.60">
    <property type="entry name" value="Classic Zinc Finger"/>
    <property type="match status" value="1"/>
</dbReference>
<gene>
    <name evidence="3" type="ORF">TWF718_002942</name>
</gene>
<reference evidence="3 4" key="1">
    <citation type="submission" date="2019-10" db="EMBL/GenBank/DDBJ databases">
        <authorList>
            <person name="Palmer J.M."/>
        </authorList>
    </citation>
    <scope>NUCLEOTIDE SEQUENCE [LARGE SCALE GENOMIC DNA]</scope>
    <source>
        <strain evidence="3 4">TWF718</strain>
    </source>
</reference>
<proteinExistence type="predicted"/>
<name>A0AAN8MP42_9PEZI</name>
<dbReference type="Proteomes" id="UP001313282">
    <property type="component" value="Unassembled WGS sequence"/>
</dbReference>
<evidence type="ECO:0000313" key="4">
    <source>
        <dbReference type="Proteomes" id="UP001313282"/>
    </source>
</evidence>
<keyword evidence="4" id="KW-1185">Reference proteome</keyword>
<keyword evidence="1" id="KW-0863">Zinc-finger</keyword>
<protein>
    <recommendedName>
        <fullName evidence="2">C2H2-type domain-containing protein</fullName>
    </recommendedName>
</protein>
<comment type="caution">
    <text evidence="3">The sequence shown here is derived from an EMBL/GenBank/DDBJ whole genome shotgun (WGS) entry which is preliminary data.</text>
</comment>
<keyword evidence="1" id="KW-0862">Zinc</keyword>